<reference evidence="2 3" key="1">
    <citation type="submission" date="2019-06" db="EMBL/GenBank/DDBJ databases">
        <title>Sequencing the genomes of 1000 actinobacteria strains.</title>
        <authorList>
            <person name="Klenk H.-P."/>
        </authorList>
    </citation>
    <scope>NUCLEOTIDE SEQUENCE [LARGE SCALE GENOMIC DNA]</scope>
    <source>
        <strain evidence="2 3">DSM 45015</strain>
    </source>
</reference>
<dbReference type="Proteomes" id="UP000317422">
    <property type="component" value="Unassembled WGS sequence"/>
</dbReference>
<comment type="caution">
    <text evidence="2">The sequence shown here is derived from an EMBL/GenBank/DDBJ whole genome shotgun (WGS) entry which is preliminary data.</text>
</comment>
<dbReference type="EMBL" id="VFQC01000003">
    <property type="protein sequence ID" value="TQN27696.1"/>
    <property type="molecule type" value="Genomic_DNA"/>
</dbReference>
<keyword evidence="3" id="KW-1185">Reference proteome</keyword>
<organism evidence="2 3">
    <name type="scientific">Haloactinospora alba</name>
    <dbReference type="NCBI Taxonomy" id="405555"/>
    <lineage>
        <taxon>Bacteria</taxon>
        <taxon>Bacillati</taxon>
        <taxon>Actinomycetota</taxon>
        <taxon>Actinomycetes</taxon>
        <taxon>Streptosporangiales</taxon>
        <taxon>Nocardiopsidaceae</taxon>
        <taxon>Haloactinospora</taxon>
    </lineage>
</organism>
<feature type="domain" description="HTH arsR-type" evidence="1">
    <location>
        <begin position="17"/>
        <end position="97"/>
    </location>
</feature>
<dbReference type="CDD" id="cd00090">
    <property type="entry name" value="HTH_ARSR"/>
    <property type="match status" value="1"/>
</dbReference>
<dbReference type="GO" id="GO:0003700">
    <property type="term" value="F:DNA-binding transcription factor activity"/>
    <property type="evidence" value="ECO:0007669"/>
    <property type="project" value="InterPro"/>
</dbReference>
<dbReference type="OrthoDB" id="4471357at2"/>
<dbReference type="InterPro" id="IPR036390">
    <property type="entry name" value="WH_DNA-bd_sf"/>
</dbReference>
<evidence type="ECO:0000313" key="3">
    <source>
        <dbReference type="Proteomes" id="UP000317422"/>
    </source>
</evidence>
<dbReference type="InterPro" id="IPR001845">
    <property type="entry name" value="HTH_ArsR_DNA-bd_dom"/>
</dbReference>
<sequence length="115" mass="13096">MPDAEGHPFREEMDLRTVANALGDPLRYRVIATLAREPAQCERHCTSFGLPVSKATRTYHFRVLREAGLIWQVDRGNSRMAQLRRDDIEVCFPGLLRLIQRYPPQEETGTGTAEA</sequence>
<dbReference type="SUPFAM" id="SSF46785">
    <property type="entry name" value="Winged helix' DNA-binding domain"/>
    <property type="match status" value="1"/>
</dbReference>
<evidence type="ECO:0000259" key="1">
    <source>
        <dbReference type="SMART" id="SM00418"/>
    </source>
</evidence>
<evidence type="ECO:0000313" key="2">
    <source>
        <dbReference type="EMBL" id="TQN27696.1"/>
    </source>
</evidence>
<dbReference type="GO" id="GO:0003677">
    <property type="term" value="F:DNA binding"/>
    <property type="evidence" value="ECO:0007669"/>
    <property type="project" value="UniProtKB-KW"/>
</dbReference>
<dbReference type="InterPro" id="IPR011991">
    <property type="entry name" value="ArsR-like_HTH"/>
</dbReference>
<keyword evidence="2" id="KW-0238">DNA-binding</keyword>
<dbReference type="InterPro" id="IPR036388">
    <property type="entry name" value="WH-like_DNA-bd_sf"/>
</dbReference>
<gene>
    <name evidence="2" type="ORF">FHX37_4422</name>
</gene>
<dbReference type="Gene3D" id="1.10.10.10">
    <property type="entry name" value="Winged helix-like DNA-binding domain superfamily/Winged helix DNA-binding domain"/>
    <property type="match status" value="1"/>
</dbReference>
<dbReference type="AlphaFoldDB" id="A0A543N793"/>
<dbReference type="SMART" id="SM00418">
    <property type="entry name" value="HTH_ARSR"/>
    <property type="match status" value="1"/>
</dbReference>
<accession>A0A543N793</accession>
<name>A0A543N793_9ACTN</name>
<proteinExistence type="predicted"/>
<protein>
    <submittedName>
        <fullName evidence="2">DNA-binding transcriptional ArsR family regulator</fullName>
    </submittedName>
</protein>
<dbReference type="RefSeq" id="WP_141926118.1">
    <property type="nucleotide sequence ID" value="NZ_VFQC01000003.1"/>
</dbReference>